<evidence type="ECO:0000259" key="9">
    <source>
        <dbReference type="Pfam" id="PF23598"/>
    </source>
</evidence>
<keyword evidence="1" id="KW-0433">Leucine-rich repeat</keyword>
<dbReference type="Gene3D" id="3.80.10.10">
    <property type="entry name" value="Ribonuclease Inhibitor"/>
    <property type="match status" value="3"/>
</dbReference>
<evidence type="ECO:0000256" key="1">
    <source>
        <dbReference type="ARBA" id="ARBA00022614"/>
    </source>
</evidence>
<protein>
    <recommendedName>
        <fullName evidence="12">NB-ARC domain-containing protein</fullName>
    </recommendedName>
</protein>
<dbReference type="Gene3D" id="3.40.50.300">
    <property type="entry name" value="P-loop containing nucleotide triphosphate hydrolases"/>
    <property type="match status" value="1"/>
</dbReference>
<dbReference type="CDD" id="cd14798">
    <property type="entry name" value="RX-CC_like"/>
    <property type="match status" value="1"/>
</dbReference>
<dbReference type="InterPro" id="IPR041118">
    <property type="entry name" value="Rx_N"/>
</dbReference>
<dbReference type="InterPro" id="IPR058922">
    <property type="entry name" value="WHD_DRP"/>
</dbReference>
<dbReference type="Pfam" id="PF18052">
    <property type="entry name" value="Rx_N"/>
    <property type="match status" value="1"/>
</dbReference>
<dbReference type="FunFam" id="1.10.10.10:FF:000322">
    <property type="entry name" value="Probable disease resistance protein At1g63360"/>
    <property type="match status" value="1"/>
</dbReference>
<evidence type="ECO:0008006" key="12">
    <source>
        <dbReference type="Google" id="ProtNLM"/>
    </source>
</evidence>
<keyword evidence="3" id="KW-0547">Nucleotide-binding</keyword>
<feature type="domain" description="Disease resistance R13L4/SHOC-2-like LRR" evidence="9">
    <location>
        <begin position="559"/>
        <end position="698"/>
    </location>
</feature>
<dbReference type="InterPro" id="IPR036388">
    <property type="entry name" value="WH-like_DNA-bd_sf"/>
</dbReference>
<name>A0A2P5WVW7_GOSBA</name>
<dbReference type="InterPro" id="IPR032675">
    <property type="entry name" value="LRR_dom_sf"/>
</dbReference>
<dbReference type="OrthoDB" id="2018467at2759"/>
<keyword evidence="2" id="KW-0677">Repeat</keyword>
<dbReference type="InterPro" id="IPR038005">
    <property type="entry name" value="RX-like_CC"/>
</dbReference>
<feature type="domain" description="Disease resistance N-terminal" evidence="7">
    <location>
        <begin position="11"/>
        <end position="97"/>
    </location>
</feature>
<dbReference type="GO" id="GO:0005524">
    <property type="term" value="F:ATP binding"/>
    <property type="evidence" value="ECO:0007669"/>
    <property type="project" value="UniProtKB-KW"/>
</dbReference>
<dbReference type="Pfam" id="PF00931">
    <property type="entry name" value="NB-ARC"/>
    <property type="match status" value="1"/>
</dbReference>
<dbReference type="Pfam" id="PF23559">
    <property type="entry name" value="WHD_DRP"/>
    <property type="match status" value="1"/>
</dbReference>
<evidence type="ECO:0000256" key="4">
    <source>
        <dbReference type="ARBA" id="ARBA00022821"/>
    </source>
</evidence>
<dbReference type="GO" id="GO:0051707">
    <property type="term" value="P:response to other organism"/>
    <property type="evidence" value="ECO:0007669"/>
    <property type="project" value="UniProtKB-ARBA"/>
</dbReference>
<dbReference type="InterPro" id="IPR002182">
    <property type="entry name" value="NB-ARC"/>
</dbReference>
<dbReference type="Pfam" id="PF23598">
    <property type="entry name" value="LRR_14"/>
    <property type="match status" value="1"/>
</dbReference>
<dbReference type="Gene3D" id="1.10.8.430">
    <property type="entry name" value="Helical domain of apoptotic protease-activating factors"/>
    <property type="match status" value="1"/>
</dbReference>
<evidence type="ECO:0000256" key="2">
    <source>
        <dbReference type="ARBA" id="ARBA00022737"/>
    </source>
</evidence>
<dbReference type="Gene3D" id="1.10.10.10">
    <property type="entry name" value="Winged helix-like DNA-binding domain superfamily/Winged helix DNA-binding domain"/>
    <property type="match status" value="1"/>
</dbReference>
<dbReference type="GO" id="GO:0006952">
    <property type="term" value="P:defense response"/>
    <property type="evidence" value="ECO:0007669"/>
    <property type="project" value="UniProtKB-KW"/>
</dbReference>
<dbReference type="SUPFAM" id="SSF52540">
    <property type="entry name" value="P-loop containing nucleoside triphosphate hydrolases"/>
    <property type="match status" value="1"/>
</dbReference>
<dbReference type="InterPro" id="IPR055414">
    <property type="entry name" value="LRR_R13L4/SHOC2-like"/>
</dbReference>
<feature type="domain" description="NB-ARC" evidence="6">
    <location>
        <begin position="172"/>
        <end position="346"/>
    </location>
</feature>
<dbReference type="SUPFAM" id="SSF52058">
    <property type="entry name" value="L domain-like"/>
    <property type="match status" value="1"/>
</dbReference>
<dbReference type="PANTHER" id="PTHR36766:SF67">
    <property type="entry name" value="DISEASE RESISTANCE PROTEIN RGA3"/>
    <property type="match status" value="1"/>
</dbReference>
<dbReference type="Gene3D" id="1.20.5.4130">
    <property type="match status" value="1"/>
</dbReference>
<evidence type="ECO:0000313" key="10">
    <source>
        <dbReference type="EMBL" id="PPR95233.1"/>
    </source>
</evidence>
<evidence type="ECO:0000259" key="7">
    <source>
        <dbReference type="Pfam" id="PF18052"/>
    </source>
</evidence>
<gene>
    <name evidence="10" type="ORF">GOBAR_AA25431</name>
</gene>
<dbReference type="PANTHER" id="PTHR36766">
    <property type="entry name" value="PLANT BROAD-SPECTRUM MILDEW RESISTANCE PROTEIN RPW8"/>
    <property type="match status" value="1"/>
</dbReference>
<dbReference type="InterPro" id="IPR003591">
    <property type="entry name" value="Leu-rich_rpt_typical-subtyp"/>
</dbReference>
<dbReference type="InterPro" id="IPR042197">
    <property type="entry name" value="Apaf_helical"/>
</dbReference>
<dbReference type="Proteomes" id="UP000239757">
    <property type="component" value="Unassembled WGS sequence"/>
</dbReference>
<dbReference type="GO" id="GO:0043531">
    <property type="term" value="F:ADP binding"/>
    <property type="evidence" value="ECO:0007669"/>
    <property type="project" value="InterPro"/>
</dbReference>
<keyword evidence="5" id="KW-0067">ATP-binding</keyword>
<dbReference type="PRINTS" id="PR00364">
    <property type="entry name" value="DISEASERSIST"/>
</dbReference>
<dbReference type="InterPro" id="IPR027417">
    <property type="entry name" value="P-loop_NTPase"/>
</dbReference>
<accession>A0A2P5WVW7</accession>
<proteinExistence type="predicted"/>
<dbReference type="SMART" id="SM00369">
    <property type="entry name" value="LRR_TYP"/>
    <property type="match status" value="3"/>
</dbReference>
<evidence type="ECO:0000313" key="11">
    <source>
        <dbReference type="Proteomes" id="UP000239757"/>
    </source>
</evidence>
<evidence type="ECO:0000259" key="6">
    <source>
        <dbReference type="Pfam" id="PF00931"/>
    </source>
</evidence>
<evidence type="ECO:0000256" key="5">
    <source>
        <dbReference type="ARBA" id="ARBA00022840"/>
    </source>
</evidence>
<evidence type="ECO:0000256" key="3">
    <source>
        <dbReference type="ARBA" id="ARBA00022741"/>
    </source>
</evidence>
<sequence>MAETFLFGIAERVVEKIVALTVDEVFLAFTVQTDLKKLKDTMISIKAVLLDAERQQHQNEKLRLCMWKLRDIFYDAEDVIDDFKCETLRKQDSINHCNTNSSKVRFLASCCNCLPLSLSLKMAHKIKAINRRLGELATEWNSFDLRQCSDNRHVFRRETISFVDSSDVIGRDEDKENIINMLMKPSEQRSVPVIPIVGLGGLGKTTLAQLVYNDDRVTSLFPLKIWICVSEEFDLSRLLKLIIHSINKEEKCDDLTLEALQSCLRSHLNDKKFLLVLDDVWNENQAKWVELRNLLRSTDGFSPSKIIVTTRSLKVASLMSSIPSYILKGLPLEDCLILFTKWAFNDGDETYYPNLIRIGEEIVKKCKGVPLAVRTLGSLLFQKTDESDWIYIRESEIWRLEQHENDILPVLKLSYNHLPSHLQRCLAFLSLYKKDQIYYSDQVIRLWMANGFLEHPRQNQEWEDVGKRYLNELLSRCLIQKEEDFCLNFTFKMHDLVHDLALDVSQKECKTVNSETEMVDENVRHLLLCDEKLVEVPRVLEEMKSVRTVIIQDVSRRSKIVDKSLINLCVSNFKYLRALELRNSPLTALPNSICTLKHLRDLELVQCKGIQELPNSFDKLRSLQSLNLRGTRLKQLPESVQRLIELRHLEITIKAEHLKEIRAGCWTSLQYLKLHRCFELECLPEGMQYLKSLRTLVLKGCELPNSFDKLRSLQSLNLRGTRLKQLPESVQRLIELRHLEITIKAEHLKEIRAGCWTSLQYLKLHRCFELECLPEGMQYLKSLRTLVLKGCSRLVSLRRSLKFLTKLEHLEIVCCDKINLEMEPKEEEDRDLQLSLKTFELYELYALRDLPQLLLQGSSSTLQQLRISWCPELSVLPAWLLNLTSLHKLEIEYCFNLSAPVEGIDRLTNLRELAIHECPQLSKRYRQNGGEDCHKIAQIQNVVIKD</sequence>
<keyword evidence="4" id="KW-0611">Plant defense</keyword>
<reference evidence="10 11" key="1">
    <citation type="submission" date="2015-01" db="EMBL/GenBank/DDBJ databases">
        <title>Genome of allotetraploid Gossypium barbadense reveals genomic plasticity and fiber elongation in cotton evolution.</title>
        <authorList>
            <person name="Chen X."/>
            <person name="Liu X."/>
            <person name="Zhao B."/>
            <person name="Zheng H."/>
            <person name="Hu Y."/>
            <person name="Lu G."/>
            <person name="Yang C."/>
            <person name="Chen J."/>
            <person name="Shan C."/>
            <person name="Zhang L."/>
            <person name="Zhou Y."/>
            <person name="Wang L."/>
            <person name="Guo W."/>
            <person name="Bai Y."/>
            <person name="Ruan J."/>
            <person name="Shangguan X."/>
            <person name="Mao Y."/>
            <person name="Jiang J."/>
            <person name="Zhu Y."/>
            <person name="Lei J."/>
            <person name="Kang H."/>
            <person name="Chen S."/>
            <person name="He X."/>
            <person name="Wang R."/>
            <person name="Wang Y."/>
            <person name="Chen J."/>
            <person name="Wang L."/>
            <person name="Yu S."/>
            <person name="Wang B."/>
            <person name="Wei J."/>
            <person name="Song S."/>
            <person name="Lu X."/>
            <person name="Gao Z."/>
            <person name="Gu W."/>
            <person name="Deng X."/>
            <person name="Ma D."/>
            <person name="Wang S."/>
            <person name="Liang W."/>
            <person name="Fang L."/>
            <person name="Cai C."/>
            <person name="Zhu X."/>
            <person name="Zhou B."/>
            <person name="Zhang Y."/>
            <person name="Chen Z."/>
            <person name="Xu S."/>
            <person name="Zhu R."/>
            <person name="Wang S."/>
            <person name="Zhang T."/>
            <person name="Zhao G."/>
        </authorList>
    </citation>
    <scope>NUCLEOTIDE SEQUENCE [LARGE SCALE GENOMIC DNA]</scope>
    <source>
        <strain evidence="11">cv. Xinhai21</strain>
        <tissue evidence="10">Leaf</tissue>
    </source>
</reference>
<dbReference type="FunFam" id="3.40.50.300:FF:001091">
    <property type="entry name" value="Probable disease resistance protein At1g61300"/>
    <property type="match status" value="1"/>
</dbReference>
<organism evidence="10 11">
    <name type="scientific">Gossypium barbadense</name>
    <name type="common">Sea Island cotton</name>
    <name type="synonym">Hibiscus barbadensis</name>
    <dbReference type="NCBI Taxonomy" id="3634"/>
    <lineage>
        <taxon>Eukaryota</taxon>
        <taxon>Viridiplantae</taxon>
        <taxon>Streptophyta</taxon>
        <taxon>Embryophyta</taxon>
        <taxon>Tracheophyta</taxon>
        <taxon>Spermatophyta</taxon>
        <taxon>Magnoliopsida</taxon>
        <taxon>eudicotyledons</taxon>
        <taxon>Gunneridae</taxon>
        <taxon>Pentapetalae</taxon>
        <taxon>rosids</taxon>
        <taxon>malvids</taxon>
        <taxon>Malvales</taxon>
        <taxon>Malvaceae</taxon>
        <taxon>Malvoideae</taxon>
        <taxon>Gossypium</taxon>
    </lineage>
</organism>
<feature type="domain" description="Disease resistance protein winged helix" evidence="8">
    <location>
        <begin position="431"/>
        <end position="501"/>
    </location>
</feature>
<dbReference type="EMBL" id="KZ666335">
    <property type="protein sequence ID" value="PPR95233.1"/>
    <property type="molecule type" value="Genomic_DNA"/>
</dbReference>
<dbReference type="AlphaFoldDB" id="A0A2P5WVW7"/>
<evidence type="ECO:0000259" key="8">
    <source>
        <dbReference type="Pfam" id="PF23559"/>
    </source>
</evidence>